<feature type="transmembrane region" description="Helical" evidence="6">
    <location>
        <begin position="124"/>
        <end position="145"/>
    </location>
</feature>
<protein>
    <submittedName>
        <fullName evidence="7">TspO/MBR family protein</fullName>
    </submittedName>
</protein>
<evidence type="ECO:0000313" key="8">
    <source>
        <dbReference type="Proteomes" id="UP000049222"/>
    </source>
</evidence>
<name>A0A0M6YDN7_9RHOB</name>
<feature type="transmembrane region" description="Helical" evidence="6">
    <location>
        <begin position="42"/>
        <end position="60"/>
    </location>
</feature>
<comment type="subcellular location">
    <subcellularLocation>
        <location evidence="1">Membrane</location>
        <topology evidence="1">Multi-pass membrane protein</topology>
    </subcellularLocation>
</comment>
<dbReference type="NCBIfam" id="NF047825">
    <property type="entry name" value="T-richsensTspOAlph"/>
    <property type="match status" value="1"/>
</dbReference>
<dbReference type="PIRSF" id="PIRSF005859">
    <property type="entry name" value="PBR"/>
    <property type="match status" value="1"/>
</dbReference>
<dbReference type="InterPro" id="IPR038330">
    <property type="entry name" value="TspO/MBR-related_sf"/>
</dbReference>
<keyword evidence="4 6" id="KW-1133">Transmembrane helix</keyword>
<dbReference type="CDD" id="cd15904">
    <property type="entry name" value="TSPO_MBR"/>
    <property type="match status" value="1"/>
</dbReference>
<dbReference type="EMBL" id="CXSU01000001">
    <property type="protein sequence ID" value="CTQ48054.1"/>
    <property type="molecule type" value="Genomic_DNA"/>
</dbReference>
<evidence type="ECO:0000256" key="2">
    <source>
        <dbReference type="ARBA" id="ARBA00007524"/>
    </source>
</evidence>
<dbReference type="Gene3D" id="1.20.1260.100">
    <property type="entry name" value="TspO/MBR protein"/>
    <property type="match status" value="1"/>
</dbReference>
<dbReference type="PANTHER" id="PTHR10057:SF0">
    <property type="entry name" value="TRANSLOCATOR PROTEIN"/>
    <property type="match status" value="1"/>
</dbReference>
<keyword evidence="5 6" id="KW-0472">Membrane</keyword>
<sequence>MDLTLFAIFLAACGGAGATGMLFPPGAWYDTLDKPSWTPPDWAFPVAWTTIYLCISFAGSRVAGAEGSGPAMAFWAMQAAFSTLWTPVFFGLRRMKGALLVMAFLWPAVAGATWFHLQVDVWAGIAFLPYLTWVTVAAALNASVWRLNPGVDPLRPNQA</sequence>
<gene>
    <name evidence="7" type="ORF">JDO7802_00048</name>
</gene>
<dbReference type="FunFam" id="1.20.1260.100:FF:000001">
    <property type="entry name" value="translocator protein 2"/>
    <property type="match status" value="1"/>
</dbReference>
<feature type="transmembrane region" description="Helical" evidence="6">
    <location>
        <begin position="98"/>
        <end position="117"/>
    </location>
</feature>
<comment type="similarity">
    <text evidence="2">Belongs to the TspO/BZRP family.</text>
</comment>
<dbReference type="Pfam" id="PF03073">
    <property type="entry name" value="TspO_MBR"/>
    <property type="match status" value="1"/>
</dbReference>
<keyword evidence="3 6" id="KW-0812">Transmembrane</keyword>
<evidence type="ECO:0000256" key="1">
    <source>
        <dbReference type="ARBA" id="ARBA00004141"/>
    </source>
</evidence>
<reference evidence="7 8" key="1">
    <citation type="submission" date="2015-07" db="EMBL/GenBank/DDBJ databases">
        <authorList>
            <person name="Noorani M."/>
        </authorList>
    </citation>
    <scope>NUCLEOTIDE SEQUENCE [LARGE SCALE GENOMIC DNA]</scope>
    <source>
        <strain evidence="7 8">CECT 7802</strain>
    </source>
</reference>
<dbReference type="GO" id="GO:0033013">
    <property type="term" value="P:tetrapyrrole metabolic process"/>
    <property type="evidence" value="ECO:0007669"/>
    <property type="project" value="UniProtKB-ARBA"/>
</dbReference>
<evidence type="ECO:0000256" key="3">
    <source>
        <dbReference type="ARBA" id="ARBA00022692"/>
    </source>
</evidence>
<dbReference type="STRING" id="420998.JDO7802_00048"/>
<dbReference type="AlphaFoldDB" id="A0A0M6YDN7"/>
<dbReference type="RefSeq" id="WP_055081700.1">
    <property type="nucleotide sequence ID" value="NZ_CXSU01000001.1"/>
</dbReference>
<keyword evidence="8" id="KW-1185">Reference proteome</keyword>
<organism evidence="7 8">
    <name type="scientific">Jannaschia donghaensis</name>
    <dbReference type="NCBI Taxonomy" id="420998"/>
    <lineage>
        <taxon>Bacteria</taxon>
        <taxon>Pseudomonadati</taxon>
        <taxon>Pseudomonadota</taxon>
        <taxon>Alphaproteobacteria</taxon>
        <taxon>Rhodobacterales</taxon>
        <taxon>Roseobacteraceae</taxon>
        <taxon>Jannaschia</taxon>
    </lineage>
</organism>
<dbReference type="OrthoDB" id="9795496at2"/>
<evidence type="ECO:0000256" key="6">
    <source>
        <dbReference type="SAM" id="Phobius"/>
    </source>
</evidence>
<evidence type="ECO:0000313" key="7">
    <source>
        <dbReference type="EMBL" id="CTQ48054.1"/>
    </source>
</evidence>
<evidence type="ECO:0000256" key="4">
    <source>
        <dbReference type="ARBA" id="ARBA00022989"/>
    </source>
</evidence>
<dbReference type="InterPro" id="IPR004307">
    <property type="entry name" value="TspO_MBR"/>
</dbReference>
<evidence type="ECO:0000256" key="5">
    <source>
        <dbReference type="ARBA" id="ARBA00023136"/>
    </source>
</evidence>
<dbReference type="Proteomes" id="UP000049222">
    <property type="component" value="Unassembled WGS sequence"/>
</dbReference>
<proteinExistence type="inferred from homology"/>
<dbReference type="GO" id="GO:0016020">
    <property type="term" value="C:membrane"/>
    <property type="evidence" value="ECO:0007669"/>
    <property type="project" value="UniProtKB-SubCell"/>
</dbReference>
<accession>A0A0M6YDN7</accession>
<dbReference type="PANTHER" id="PTHR10057">
    <property type="entry name" value="PERIPHERAL-TYPE BENZODIAZEPINE RECEPTOR"/>
    <property type="match status" value="1"/>
</dbReference>